<keyword evidence="3" id="KW-1185">Reference proteome</keyword>
<gene>
    <name evidence="2" type="ORF">HAP95_13520</name>
</gene>
<comment type="caution">
    <text evidence="2">The sequence shown here is derived from an EMBL/GenBank/DDBJ whole genome shotgun (WGS) entry which is preliminary data.</text>
</comment>
<proteinExistence type="predicted"/>
<evidence type="ECO:0000259" key="1">
    <source>
        <dbReference type="SMART" id="SM00382"/>
    </source>
</evidence>
<name>A0ABS6A0Y6_9PROT</name>
<dbReference type="PANTHER" id="PTHR30050:SF4">
    <property type="entry name" value="ATP-BINDING PROTEIN RV3427C IN INSERTION SEQUENCE-RELATED"/>
    <property type="match status" value="1"/>
</dbReference>
<dbReference type="InterPro" id="IPR003593">
    <property type="entry name" value="AAA+_ATPase"/>
</dbReference>
<dbReference type="PANTHER" id="PTHR30050">
    <property type="entry name" value="CHROMOSOMAL REPLICATION INITIATOR PROTEIN DNAA"/>
    <property type="match status" value="1"/>
</dbReference>
<dbReference type="EMBL" id="JAAOMP010000151">
    <property type="protein sequence ID" value="MBU2761152.1"/>
    <property type="molecule type" value="Genomic_DNA"/>
</dbReference>
<dbReference type="RefSeq" id="WP_215884679.1">
    <property type="nucleotide sequence ID" value="NZ_JAAOMP010000151.1"/>
</dbReference>
<dbReference type="SMART" id="SM00382">
    <property type="entry name" value="AAA"/>
    <property type="match status" value="1"/>
</dbReference>
<dbReference type="InterPro" id="IPR027417">
    <property type="entry name" value="P-loop_NTPase"/>
</dbReference>
<keyword evidence="2" id="KW-0067">ATP-binding</keyword>
<dbReference type="CDD" id="cd00009">
    <property type="entry name" value="AAA"/>
    <property type="match status" value="1"/>
</dbReference>
<dbReference type="InterPro" id="IPR002611">
    <property type="entry name" value="IstB_ATP-bd"/>
</dbReference>
<accession>A0ABS6A0Y6</accession>
<keyword evidence="2" id="KW-0547">Nucleotide-binding</keyword>
<dbReference type="Pfam" id="PF01695">
    <property type="entry name" value="IstB_IS21"/>
    <property type="match status" value="1"/>
</dbReference>
<evidence type="ECO:0000313" key="3">
    <source>
        <dbReference type="Proteomes" id="UP000755654"/>
    </source>
</evidence>
<dbReference type="Gene3D" id="3.40.50.300">
    <property type="entry name" value="P-loop containing nucleotide triphosphate hydrolases"/>
    <property type="match status" value="1"/>
</dbReference>
<dbReference type="GO" id="GO:0005524">
    <property type="term" value="F:ATP binding"/>
    <property type="evidence" value="ECO:0007669"/>
    <property type="project" value="UniProtKB-KW"/>
</dbReference>
<feature type="domain" description="AAA+ ATPase" evidence="1">
    <location>
        <begin position="122"/>
        <end position="261"/>
    </location>
</feature>
<organism evidence="2 3">
    <name type="scientific">Acidithiobacillus sulfurivorans</name>
    <dbReference type="NCBI Taxonomy" id="1958756"/>
    <lineage>
        <taxon>Bacteria</taxon>
        <taxon>Pseudomonadati</taxon>
        <taxon>Pseudomonadota</taxon>
        <taxon>Acidithiobacillia</taxon>
        <taxon>Acidithiobacillales</taxon>
        <taxon>Acidithiobacillaceae</taxon>
        <taxon>Acidithiobacillus</taxon>
    </lineage>
</organism>
<evidence type="ECO:0000313" key="2">
    <source>
        <dbReference type="EMBL" id="MBU2761152.1"/>
    </source>
</evidence>
<reference evidence="2 3" key="1">
    <citation type="journal article" date="2021" name="ISME J.">
        <title>Genomic evolution of the class Acidithiobacillia: deep-branching Proteobacteria living in extreme acidic conditions.</title>
        <authorList>
            <person name="Moya-Beltran A."/>
            <person name="Beard S."/>
            <person name="Rojas-Villalobos C."/>
            <person name="Issotta F."/>
            <person name="Gallardo Y."/>
            <person name="Ulloa R."/>
            <person name="Giaveno A."/>
            <person name="Degli Esposti M."/>
            <person name="Johnson D.B."/>
            <person name="Quatrini R."/>
        </authorList>
    </citation>
    <scope>NUCLEOTIDE SEQUENCE [LARGE SCALE GENOMIC DNA]</scope>
    <source>
        <strain evidence="2 3">RW2</strain>
    </source>
</reference>
<dbReference type="SUPFAM" id="SSF52540">
    <property type="entry name" value="P-loop containing nucleoside triphosphate hydrolases"/>
    <property type="match status" value="1"/>
</dbReference>
<sequence length="270" mass="30074">MLQKAFNHHAQDLLSRLGLRLSEEGQEGETLQEGAPLQGVCERHGAFALSVQDDQGVMRYRPNVCPVCRAERLSAQLMCSAAIPRRHQDCRFETFEARTEAQKAVLAACQDYAEGFRKRTSQSACLILSGNPGTGKNHLATAIARVALEAGLSVVQTTPREMVLQIRETWGRGQSDSDSRRSERGIIDGFASADLLILDEVGKQFGGKGDEVHFFEVINRRYLDMKPTVVLSNETVENIEAYLGAAAFDRLCENGMLLRLDWQSYRRGRN</sequence>
<protein>
    <submittedName>
        <fullName evidence="2">ATP-binding protein</fullName>
    </submittedName>
</protein>
<dbReference type="Proteomes" id="UP000755654">
    <property type="component" value="Unassembled WGS sequence"/>
</dbReference>